<dbReference type="EMBL" id="CATQJL010000112">
    <property type="protein sequence ID" value="CAJ0596010.1"/>
    <property type="molecule type" value="Genomic_DNA"/>
</dbReference>
<evidence type="ECO:0000256" key="2">
    <source>
        <dbReference type="ARBA" id="ARBA00010168"/>
    </source>
</evidence>
<dbReference type="PANTHER" id="PTHR12439">
    <property type="entry name" value="PLACENTAL PROTEIN 11-RELATED"/>
    <property type="match status" value="1"/>
</dbReference>
<comment type="subunit">
    <text evidence="3 11">Monomer.</text>
</comment>
<dbReference type="InterPro" id="IPR039787">
    <property type="entry name" value="ENDOU"/>
</dbReference>
<evidence type="ECO:0000313" key="13">
    <source>
        <dbReference type="EMBL" id="CAJ0596010.1"/>
    </source>
</evidence>
<dbReference type="AlphaFoldDB" id="A0AA36GPW8"/>
<evidence type="ECO:0000256" key="4">
    <source>
        <dbReference type="ARBA" id="ARBA00022722"/>
    </source>
</evidence>
<dbReference type="GO" id="GO:0004521">
    <property type="term" value="F:RNA endonuclease activity"/>
    <property type="evidence" value="ECO:0007669"/>
    <property type="project" value="UniProtKB-UniRule"/>
</dbReference>
<evidence type="ECO:0000256" key="9">
    <source>
        <dbReference type="ARBA" id="ARBA00023211"/>
    </source>
</evidence>
<dbReference type="Pfam" id="PF09412">
    <property type="entry name" value="XendoU"/>
    <property type="match status" value="1"/>
</dbReference>
<accession>A0AA36GPW8</accession>
<dbReference type="GO" id="GO:0016787">
    <property type="term" value="F:hydrolase activity"/>
    <property type="evidence" value="ECO:0007669"/>
    <property type="project" value="UniProtKB-KW"/>
</dbReference>
<gene>
    <name evidence="13" type="ORF">CYNAS_LOCUS7993</name>
</gene>
<dbReference type="GO" id="GO:0003723">
    <property type="term" value="F:RNA binding"/>
    <property type="evidence" value="ECO:0007669"/>
    <property type="project" value="UniProtKB-UniRule"/>
</dbReference>
<keyword evidence="5 11" id="KW-0479">Metal-binding</keyword>
<comment type="caution">
    <text evidence="13">The sequence shown here is derived from an EMBL/GenBank/DDBJ whole genome shotgun (WGS) entry which is preliminary data.</text>
</comment>
<dbReference type="SUPFAM" id="SSF142877">
    <property type="entry name" value="EndoU-like"/>
    <property type="match status" value="1"/>
</dbReference>
<organism evidence="13 14">
    <name type="scientific">Cylicocyclus nassatus</name>
    <name type="common">Nematode worm</name>
    <dbReference type="NCBI Taxonomy" id="53992"/>
    <lineage>
        <taxon>Eukaryota</taxon>
        <taxon>Metazoa</taxon>
        <taxon>Ecdysozoa</taxon>
        <taxon>Nematoda</taxon>
        <taxon>Chromadorea</taxon>
        <taxon>Rhabditida</taxon>
        <taxon>Rhabditina</taxon>
        <taxon>Rhabditomorpha</taxon>
        <taxon>Strongyloidea</taxon>
        <taxon>Strongylidae</taxon>
        <taxon>Cylicocyclus</taxon>
    </lineage>
</organism>
<evidence type="ECO:0000256" key="3">
    <source>
        <dbReference type="ARBA" id="ARBA00011245"/>
    </source>
</evidence>
<dbReference type="Proteomes" id="UP001176961">
    <property type="component" value="Unassembled WGS sequence"/>
</dbReference>
<keyword evidence="6 11" id="KW-0255">Endonuclease</keyword>
<evidence type="ECO:0000313" key="14">
    <source>
        <dbReference type="Proteomes" id="UP001176961"/>
    </source>
</evidence>
<evidence type="ECO:0000256" key="11">
    <source>
        <dbReference type="RuleBase" id="RU367085"/>
    </source>
</evidence>
<keyword evidence="4 11" id="KW-0540">Nuclease</keyword>
<name>A0AA36GPW8_CYLNA</name>
<comment type="similarity">
    <text evidence="2 11">Belongs to the ENDOU family.</text>
</comment>
<dbReference type="InterPro" id="IPR018998">
    <property type="entry name" value="EndoU_C"/>
</dbReference>
<dbReference type="CDD" id="cd21159">
    <property type="entry name" value="XendoU"/>
    <property type="match status" value="1"/>
</dbReference>
<keyword evidence="10" id="KW-0456">Lyase</keyword>
<protein>
    <recommendedName>
        <fullName evidence="12">EndoU domain-containing protein</fullName>
    </recommendedName>
</protein>
<evidence type="ECO:0000256" key="5">
    <source>
        <dbReference type="ARBA" id="ARBA00022723"/>
    </source>
</evidence>
<dbReference type="PANTHER" id="PTHR12439:SF11">
    <property type="entry name" value="URIDYLATE-SPECIFIC ENDORIBONUCLEASE"/>
    <property type="match status" value="1"/>
</dbReference>
<comment type="cofactor">
    <cofactor evidence="1 11">
        <name>Mn(2+)</name>
        <dbReference type="ChEBI" id="CHEBI:29035"/>
    </cofactor>
</comment>
<evidence type="ECO:0000256" key="1">
    <source>
        <dbReference type="ARBA" id="ARBA00001936"/>
    </source>
</evidence>
<keyword evidence="7 11" id="KW-0378">Hydrolase</keyword>
<dbReference type="InterPro" id="IPR037227">
    <property type="entry name" value="EndoU-like"/>
</dbReference>
<proteinExistence type="inferred from homology"/>
<evidence type="ECO:0000259" key="12">
    <source>
        <dbReference type="PROSITE" id="PS51959"/>
    </source>
</evidence>
<evidence type="ECO:0000256" key="10">
    <source>
        <dbReference type="ARBA" id="ARBA00023239"/>
    </source>
</evidence>
<keyword evidence="14" id="KW-1185">Reference proteome</keyword>
<keyword evidence="9 11" id="KW-0464">Manganese</keyword>
<keyword evidence="8 11" id="KW-0694">RNA-binding</keyword>
<evidence type="ECO:0000256" key="8">
    <source>
        <dbReference type="ARBA" id="ARBA00022884"/>
    </source>
</evidence>
<sequence length="325" mass="37455">MHAGHLLPFSASIASSLCKEMLPFLMVAFAFVQCTARSLPDFSVEDEELLEMSKILRDEDVNKAKPGQIFINYQGHAQSGKGVDNAAKPFFTRVSSKLLNKPSYKHFINMMNNFYKKTGVPEPRVSKQEEQREISLFLDTILASKPWKILYKFLRMKRHPFARDPVTFRSSIKHLWFDHYSRARGKPDTSGFEHVFIGEENHGMVSGLHNWVRFYMLEKNATENFDYKGFIVKRRDVMAALRFMWDEAFKWTGSILIGSSPEYEMALYTMCFLSRRGKNPCEVELDGCPLSINSYAMIQNRKVYIGTIYPTAGKMTDTCANKNKL</sequence>
<dbReference type="GO" id="GO:0016829">
    <property type="term" value="F:lyase activity"/>
    <property type="evidence" value="ECO:0007669"/>
    <property type="project" value="UniProtKB-KW"/>
</dbReference>
<reference evidence="13" key="1">
    <citation type="submission" date="2023-07" db="EMBL/GenBank/DDBJ databases">
        <authorList>
            <consortium name="CYATHOMIX"/>
        </authorList>
    </citation>
    <scope>NUCLEOTIDE SEQUENCE</scope>
    <source>
        <strain evidence="13">N/A</strain>
    </source>
</reference>
<feature type="domain" description="EndoU" evidence="12">
    <location>
        <begin position="45"/>
        <end position="314"/>
    </location>
</feature>
<dbReference type="GO" id="GO:0046872">
    <property type="term" value="F:metal ion binding"/>
    <property type="evidence" value="ECO:0007669"/>
    <property type="project" value="UniProtKB-UniRule"/>
</dbReference>
<evidence type="ECO:0000256" key="6">
    <source>
        <dbReference type="ARBA" id="ARBA00022759"/>
    </source>
</evidence>
<evidence type="ECO:0000256" key="7">
    <source>
        <dbReference type="ARBA" id="ARBA00022801"/>
    </source>
</evidence>
<dbReference type="PROSITE" id="PS51959">
    <property type="entry name" value="ENDOU"/>
    <property type="match status" value="1"/>
</dbReference>